<dbReference type="FunFam" id="2.40.50.140:FF:000051">
    <property type="entry name" value="RNA-binding transcriptional accessory protein"/>
    <property type="match status" value="2"/>
</dbReference>
<dbReference type="SUPFAM" id="SSF50249">
    <property type="entry name" value="Nucleic acid-binding proteins"/>
    <property type="match status" value="4"/>
</dbReference>
<feature type="region of interest" description="Disordered" evidence="4">
    <location>
        <begin position="396"/>
        <end position="420"/>
    </location>
</feature>
<evidence type="ECO:0000256" key="4">
    <source>
        <dbReference type="SAM" id="MobiDB-lite"/>
    </source>
</evidence>
<feature type="domain" description="S1 motif" evidence="5">
    <location>
        <begin position="28"/>
        <end position="101"/>
    </location>
</feature>
<dbReference type="Gene3D" id="2.40.50.140">
    <property type="entry name" value="Nucleic acid-binding proteins"/>
    <property type="match status" value="4"/>
</dbReference>
<dbReference type="PROSITE" id="PS50126">
    <property type="entry name" value="S1"/>
    <property type="match status" value="4"/>
</dbReference>
<dbReference type="GO" id="GO:0005840">
    <property type="term" value="C:ribosome"/>
    <property type="evidence" value="ECO:0007669"/>
    <property type="project" value="UniProtKB-KW"/>
</dbReference>
<dbReference type="OrthoDB" id="9804077at2"/>
<dbReference type="HOGENOM" id="CLU_015805_4_5_9"/>
<evidence type="ECO:0000313" key="6">
    <source>
        <dbReference type="EMBL" id="EOT42790.1"/>
    </source>
</evidence>
<dbReference type="CDD" id="cd05687">
    <property type="entry name" value="S1_RPS1_repeat_ec1_hs1"/>
    <property type="match status" value="1"/>
</dbReference>
<gene>
    <name evidence="6" type="ORF">OMK_01151</name>
</gene>
<dbReference type="PANTHER" id="PTHR10724">
    <property type="entry name" value="30S RIBOSOMAL PROTEIN S1"/>
    <property type="match status" value="1"/>
</dbReference>
<accession>S1NV15</accession>
<feature type="domain" description="S1 motif" evidence="5">
    <location>
        <begin position="290"/>
        <end position="359"/>
    </location>
</feature>
<feature type="domain" description="S1 motif" evidence="5">
    <location>
        <begin position="205"/>
        <end position="273"/>
    </location>
</feature>
<keyword evidence="3" id="KW-0687">Ribonucleoprotein</keyword>
<reference evidence="6 7" key="1">
    <citation type="submission" date="2013-03" db="EMBL/GenBank/DDBJ databases">
        <title>The Genome Sequence of Enterococcus dispar ATCC_51266 (Illumina only assembly).</title>
        <authorList>
            <consortium name="The Broad Institute Genomics Platform"/>
            <consortium name="The Broad Institute Genome Sequencing Center for Infectious Disease"/>
            <person name="Earl A."/>
            <person name="Russ C."/>
            <person name="Gilmore M."/>
            <person name="Surin D."/>
            <person name="Walker B."/>
            <person name="Young S."/>
            <person name="Zeng Q."/>
            <person name="Gargeya S."/>
            <person name="Fitzgerald M."/>
            <person name="Haas B."/>
            <person name="Abouelleil A."/>
            <person name="Allen A.W."/>
            <person name="Alvarado L."/>
            <person name="Arachchi H.M."/>
            <person name="Berlin A.M."/>
            <person name="Chapman S.B."/>
            <person name="Gainer-Dewar J."/>
            <person name="Goldberg J."/>
            <person name="Griggs A."/>
            <person name="Gujja S."/>
            <person name="Hansen M."/>
            <person name="Howarth C."/>
            <person name="Imamovic A."/>
            <person name="Ireland A."/>
            <person name="Larimer J."/>
            <person name="McCowan C."/>
            <person name="Murphy C."/>
            <person name="Pearson M."/>
            <person name="Poon T.W."/>
            <person name="Priest M."/>
            <person name="Roberts A."/>
            <person name="Saif S."/>
            <person name="Shea T."/>
            <person name="Sisk P."/>
            <person name="Sykes S."/>
            <person name="Wortman J."/>
            <person name="Nusbaum C."/>
            <person name="Birren B."/>
        </authorList>
    </citation>
    <scope>NUCLEOTIDE SEQUENCE [LARGE SCALE GENOMIC DNA]</scope>
    <source>
        <strain evidence="6 7">ATCC 51266</strain>
    </source>
</reference>
<dbReference type="InterPro" id="IPR050437">
    <property type="entry name" value="Ribos_protein_bS1-like"/>
</dbReference>
<sequence length="420" mass="45608">MTEFENNQVENGESMADALESFQEVNVGDIVKGEVLAVEDKQAVVGIEGAGVEGVVPVKELSTLPIEDINEAVKVGDVLELVVISSIGKDKENGSYLLSKRRLDAKKVWEEIEQDFKDGKIIEAPVTNVVKGGLVVDVGVRGFVPASMVEDHFVADFEEYKGKTLAFKIIEIEPSENRLILSHKAVVESEKAVRKEELLNSIHDGDVIEGTVARLTDFGAFVDLGGIDGLVHVSEISHSHVAKPSDALKVGDKVQVKVLSVDPEKERISLSIKDTLPGPWSDIEDKAAVGTVLDGTVKRLTSFGAFVEVFPGVEGLVHISQISHKHIATPHEVLHEGDEVKVKVLEVNPEEHRIALSIKALEEKPAEEKVVEEDSYDLPEESTGFTMGDILGQALADSDETNEEATASEDANDIVKEDEE</sequence>
<evidence type="ECO:0000259" key="5">
    <source>
        <dbReference type="PROSITE" id="PS50126"/>
    </source>
</evidence>
<protein>
    <submittedName>
        <fullName evidence="6">Ribosomal protein S1</fullName>
    </submittedName>
</protein>
<feature type="domain" description="S1 motif" evidence="5">
    <location>
        <begin position="119"/>
        <end position="184"/>
    </location>
</feature>
<evidence type="ECO:0000256" key="2">
    <source>
        <dbReference type="ARBA" id="ARBA00022980"/>
    </source>
</evidence>
<dbReference type="GO" id="GO:0006412">
    <property type="term" value="P:translation"/>
    <property type="evidence" value="ECO:0007669"/>
    <property type="project" value="TreeGrafter"/>
</dbReference>
<dbReference type="NCBIfam" id="NF005208">
    <property type="entry name" value="PRK06676.1"/>
    <property type="match status" value="1"/>
</dbReference>
<dbReference type="PRINTS" id="PR00681">
    <property type="entry name" value="RIBOSOMALS1"/>
</dbReference>
<dbReference type="AlphaFoldDB" id="S1NV15"/>
<keyword evidence="2 6" id="KW-0689">Ribosomal protein</keyword>
<dbReference type="InterPro" id="IPR003029">
    <property type="entry name" value="S1_domain"/>
</dbReference>
<dbReference type="Pfam" id="PF00575">
    <property type="entry name" value="S1"/>
    <property type="match status" value="4"/>
</dbReference>
<dbReference type="RefSeq" id="WP_016172329.1">
    <property type="nucleotide sequence ID" value="NZ_ASWK01000001.1"/>
</dbReference>
<keyword evidence="7" id="KW-1185">Reference proteome</keyword>
<organism evidence="6 7">
    <name type="scientific">Enterococcus dispar ATCC 51266</name>
    <dbReference type="NCBI Taxonomy" id="1139219"/>
    <lineage>
        <taxon>Bacteria</taxon>
        <taxon>Bacillati</taxon>
        <taxon>Bacillota</taxon>
        <taxon>Bacilli</taxon>
        <taxon>Lactobacillales</taxon>
        <taxon>Enterococcaceae</taxon>
        <taxon>Enterococcus</taxon>
    </lineage>
</organism>
<dbReference type="GO" id="GO:0005737">
    <property type="term" value="C:cytoplasm"/>
    <property type="evidence" value="ECO:0007669"/>
    <property type="project" value="UniProtKB-ARBA"/>
</dbReference>
<evidence type="ECO:0000256" key="1">
    <source>
        <dbReference type="ARBA" id="ARBA00006767"/>
    </source>
</evidence>
<dbReference type="Proteomes" id="UP000014127">
    <property type="component" value="Unassembled WGS sequence"/>
</dbReference>
<comment type="similarity">
    <text evidence="1">Belongs to the bacterial ribosomal protein bS1 family.</text>
</comment>
<comment type="caution">
    <text evidence="6">The sequence shown here is derived from an EMBL/GenBank/DDBJ whole genome shotgun (WGS) entry which is preliminary data.</text>
</comment>
<dbReference type="STRING" id="44009.RV01_GL000528"/>
<dbReference type="EMBL" id="AHYR01000004">
    <property type="protein sequence ID" value="EOT42790.1"/>
    <property type="molecule type" value="Genomic_DNA"/>
</dbReference>
<dbReference type="PATRIC" id="fig|1139219.3.peg.1109"/>
<evidence type="ECO:0000313" key="7">
    <source>
        <dbReference type="Proteomes" id="UP000014127"/>
    </source>
</evidence>
<dbReference type="InterPro" id="IPR012340">
    <property type="entry name" value="NA-bd_OB-fold"/>
</dbReference>
<name>S1NV15_9ENTE</name>
<dbReference type="eggNOG" id="COG0539">
    <property type="taxonomic scope" value="Bacteria"/>
</dbReference>
<dbReference type="SMART" id="SM00316">
    <property type="entry name" value="S1"/>
    <property type="match status" value="4"/>
</dbReference>
<dbReference type="PANTHER" id="PTHR10724:SF7">
    <property type="entry name" value="SMALL RIBOSOMAL SUBUNIT PROTEIN BS1C"/>
    <property type="match status" value="1"/>
</dbReference>
<feature type="compositionally biased region" description="Acidic residues" evidence="4">
    <location>
        <begin position="397"/>
        <end position="420"/>
    </location>
</feature>
<evidence type="ECO:0000256" key="3">
    <source>
        <dbReference type="ARBA" id="ARBA00023274"/>
    </source>
</evidence>
<dbReference type="InterPro" id="IPR035104">
    <property type="entry name" value="Ribosomal_protein_S1-like"/>
</dbReference>
<proteinExistence type="inferred from homology"/>
<dbReference type="CDD" id="cd04465">
    <property type="entry name" value="S1_RPS1_repeat_ec2_hs2"/>
    <property type="match status" value="1"/>
</dbReference>
<dbReference type="GO" id="GO:0003735">
    <property type="term" value="F:structural constituent of ribosome"/>
    <property type="evidence" value="ECO:0007669"/>
    <property type="project" value="TreeGrafter"/>
</dbReference>
<dbReference type="CDD" id="cd05688">
    <property type="entry name" value="S1_RPS1_repeat_ec3"/>
    <property type="match status" value="1"/>
</dbReference>
<dbReference type="GO" id="GO:0003729">
    <property type="term" value="F:mRNA binding"/>
    <property type="evidence" value="ECO:0007669"/>
    <property type="project" value="TreeGrafter"/>
</dbReference>